<feature type="region of interest" description="Disordered" evidence="1">
    <location>
        <begin position="9"/>
        <end position="44"/>
    </location>
</feature>
<feature type="compositionally biased region" description="Basic and acidic residues" evidence="1">
    <location>
        <begin position="24"/>
        <end position="35"/>
    </location>
</feature>
<sequence>LLFHFLHGDGDHPLARLSPQTKNTKTDSEKRDYRRGGVLQDSPGSKKWCGVAMEKLFEELASEAVKELLRAVRGTFFCRSTAERRGEAAAPAGTAPAPPWWGRAPERRGAGGAR</sequence>
<accession>J3NEK3</accession>
<reference evidence="2" key="2">
    <citation type="submission" date="2013-04" db="UniProtKB">
        <authorList>
            <consortium name="EnsemblPlants"/>
        </authorList>
    </citation>
    <scope>IDENTIFICATION</scope>
</reference>
<keyword evidence="3" id="KW-1185">Reference proteome</keyword>
<feature type="compositionally biased region" description="Low complexity" evidence="1">
    <location>
        <begin position="88"/>
        <end position="103"/>
    </location>
</feature>
<evidence type="ECO:0000256" key="1">
    <source>
        <dbReference type="SAM" id="MobiDB-lite"/>
    </source>
</evidence>
<evidence type="ECO:0000313" key="3">
    <source>
        <dbReference type="Proteomes" id="UP000006038"/>
    </source>
</evidence>
<dbReference type="HOGENOM" id="CLU_2127478_0_0_1"/>
<dbReference type="AlphaFoldDB" id="J3NEK3"/>
<feature type="compositionally biased region" description="Basic and acidic residues" evidence="1">
    <location>
        <begin position="104"/>
        <end position="114"/>
    </location>
</feature>
<dbReference type="EnsemblPlants" id="OB12G24110.1">
    <property type="protein sequence ID" value="OB12G24110.1"/>
    <property type="gene ID" value="OB12G24110"/>
</dbReference>
<organism evidence="2">
    <name type="scientific">Oryza brachyantha</name>
    <name type="common">malo sina</name>
    <dbReference type="NCBI Taxonomy" id="4533"/>
    <lineage>
        <taxon>Eukaryota</taxon>
        <taxon>Viridiplantae</taxon>
        <taxon>Streptophyta</taxon>
        <taxon>Embryophyta</taxon>
        <taxon>Tracheophyta</taxon>
        <taxon>Spermatophyta</taxon>
        <taxon>Magnoliopsida</taxon>
        <taxon>Liliopsida</taxon>
        <taxon>Poales</taxon>
        <taxon>Poaceae</taxon>
        <taxon>BOP clade</taxon>
        <taxon>Oryzoideae</taxon>
        <taxon>Oryzeae</taxon>
        <taxon>Oryzinae</taxon>
        <taxon>Oryza</taxon>
    </lineage>
</organism>
<feature type="region of interest" description="Disordered" evidence="1">
    <location>
        <begin position="83"/>
        <end position="114"/>
    </location>
</feature>
<dbReference type="Proteomes" id="UP000006038">
    <property type="component" value="Chromosome 12"/>
</dbReference>
<protein>
    <submittedName>
        <fullName evidence="2">Uncharacterized protein</fullName>
    </submittedName>
</protein>
<proteinExistence type="predicted"/>
<name>J3NEK3_ORYBR</name>
<reference evidence="2" key="1">
    <citation type="journal article" date="2013" name="Nat. Commun.">
        <title>Whole-genome sequencing of Oryza brachyantha reveals mechanisms underlying Oryza genome evolution.</title>
        <authorList>
            <person name="Chen J."/>
            <person name="Huang Q."/>
            <person name="Gao D."/>
            <person name="Wang J."/>
            <person name="Lang Y."/>
            <person name="Liu T."/>
            <person name="Li B."/>
            <person name="Bai Z."/>
            <person name="Luis Goicoechea J."/>
            <person name="Liang C."/>
            <person name="Chen C."/>
            <person name="Zhang W."/>
            <person name="Sun S."/>
            <person name="Liao Y."/>
            <person name="Zhang X."/>
            <person name="Yang L."/>
            <person name="Song C."/>
            <person name="Wang M."/>
            <person name="Shi J."/>
            <person name="Liu G."/>
            <person name="Liu J."/>
            <person name="Zhou H."/>
            <person name="Zhou W."/>
            <person name="Yu Q."/>
            <person name="An N."/>
            <person name="Chen Y."/>
            <person name="Cai Q."/>
            <person name="Wang B."/>
            <person name="Liu B."/>
            <person name="Min J."/>
            <person name="Huang Y."/>
            <person name="Wu H."/>
            <person name="Li Z."/>
            <person name="Zhang Y."/>
            <person name="Yin Y."/>
            <person name="Song W."/>
            <person name="Jiang J."/>
            <person name="Jackson S.A."/>
            <person name="Wing R.A."/>
            <person name="Wang J."/>
            <person name="Chen M."/>
        </authorList>
    </citation>
    <scope>NUCLEOTIDE SEQUENCE [LARGE SCALE GENOMIC DNA]</scope>
    <source>
        <strain evidence="2">cv. IRGC 101232</strain>
    </source>
</reference>
<dbReference type="Gramene" id="OB12G24110.1">
    <property type="protein sequence ID" value="OB12G24110.1"/>
    <property type="gene ID" value="OB12G24110"/>
</dbReference>
<evidence type="ECO:0000313" key="2">
    <source>
        <dbReference type="EnsemblPlants" id="OB12G24110.1"/>
    </source>
</evidence>